<organism evidence="1 2">
    <name type="scientific">Burkholderia stagnalis</name>
    <dbReference type="NCBI Taxonomy" id="1503054"/>
    <lineage>
        <taxon>Bacteria</taxon>
        <taxon>Pseudomonadati</taxon>
        <taxon>Pseudomonadota</taxon>
        <taxon>Betaproteobacteria</taxon>
        <taxon>Burkholderiales</taxon>
        <taxon>Burkholderiaceae</taxon>
        <taxon>Burkholderia</taxon>
        <taxon>Burkholderia cepacia complex</taxon>
    </lineage>
</organism>
<keyword evidence="2" id="KW-1185">Reference proteome</keyword>
<accession>A0ABX9YC46</accession>
<name>A0ABX9YC46_9BURK</name>
<sequence>MSVAALETTVHDAAGVVLRYRLKHTGQSSDRLGACEVCNRHASEVFHLTGAMLYERAAKPDSDPGRFGWTHHKCVDVFGHRDCVTSRRAGTLVMSLPDDRGDPNFRAVIGGVDVLIGRDAEGFKVYIADRYEAVRSTLLRAYRFAEEAVNHPERRQPITRLD</sequence>
<comment type="caution">
    <text evidence="1">The sequence shown here is derived from an EMBL/GenBank/DDBJ whole genome shotgun (WGS) entry which is preliminary data.</text>
</comment>
<evidence type="ECO:0000313" key="1">
    <source>
        <dbReference type="EMBL" id="RQY77407.1"/>
    </source>
</evidence>
<evidence type="ECO:0000313" key="2">
    <source>
        <dbReference type="Proteomes" id="UP000281098"/>
    </source>
</evidence>
<proteinExistence type="predicted"/>
<dbReference type="EMBL" id="QTPM01000122">
    <property type="protein sequence ID" value="RQY77407.1"/>
    <property type="molecule type" value="Genomic_DNA"/>
</dbReference>
<dbReference type="Proteomes" id="UP000281098">
    <property type="component" value="Unassembled WGS sequence"/>
</dbReference>
<reference evidence="1 2" key="1">
    <citation type="submission" date="2018-08" db="EMBL/GenBank/DDBJ databases">
        <title>Comparative analysis of Burkholderia isolates from Puerto Rico.</title>
        <authorList>
            <person name="Hall C."/>
            <person name="Sahl J."/>
            <person name="Wagner D."/>
        </authorList>
    </citation>
    <scope>NUCLEOTIDE SEQUENCE [LARGE SCALE GENOMIC DNA]</scope>
    <source>
        <strain evidence="1 2">Bp8966</strain>
    </source>
</reference>
<gene>
    <name evidence="1" type="ORF">DF017_36845</name>
</gene>
<dbReference type="RefSeq" id="WP_124759701.1">
    <property type="nucleotide sequence ID" value="NZ_QTPM01000122.1"/>
</dbReference>
<protein>
    <submittedName>
        <fullName evidence="1">Uncharacterized protein</fullName>
    </submittedName>
</protein>